<dbReference type="Gene3D" id="2.30.30.40">
    <property type="entry name" value="SH3 Domains"/>
    <property type="match status" value="1"/>
</dbReference>
<comment type="caution">
    <text evidence="2">The sequence shown here is derived from an EMBL/GenBank/DDBJ whole genome shotgun (WGS) entry which is preliminary data.</text>
</comment>
<evidence type="ECO:0000313" key="3">
    <source>
        <dbReference type="Proteomes" id="UP001594351"/>
    </source>
</evidence>
<organism evidence="2 3">
    <name type="scientific">candidate division CSSED10-310 bacterium</name>
    <dbReference type="NCBI Taxonomy" id="2855610"/>
    <lineage>
        <taxon>Bacteria</taxon>
        <taxon>Bacteria division CSSED10-310</taxon>
    </lineage>
</organism>
<name>A0ABV6YTK4_UNCC1</name>
<dbReference type="PROSITE" id="PS50851">
    <property type="entry name" value="CHEW"/>
    <property type="match status" value="1"/>
</dbReference>
<dbReference type="InterPro" id="IPR002545">
    <property type="entry name" value="CheW-lke_dom"/>
</dbReference>
<reference evidence="2 3" key="1">
    <citation type="submission" date="2024-09" db="EMBL/GenBank/DDBJ databases">
        <title>Laminarin stimulates single cell rates of sulfate reduction while oxygen inhibits transcriptomic activity in coastal marine sediment.</title>
        <authorList>
            <person name="Lindsay M."/>
            <person name="Orcutt B."/>
            <person name="Emerson D."/>
            <person name="Stepanauskas R."/>
            <person name="D'Angelo T."/>
        </authorList>
    </citation>
    <scope>NUCLEOTIDE SEQUENCE [LARGE SCALE GENOMIC DNA]</scope>
    <source>
        <strain evidence="2">SAG AM-311-K15</strain>
    </source>
</reference>
<sequence>MKSKKWLFEKKKSSKKNKILEARARELSKIKEEQKQESGSTLTYITFTTAHEMYAVNILNVYEIQPLKEISYVPHVPDFYMGAVNIRGNILLVFDISLFFRLPEKGIADLTKIIVVHSGTIKRGILAGEVYKTEGLAAEDILVSQGMVSEINEKYISGITKDLVMILNIDTILTDKQLRLIE</sequence>
<gene>
    <name evidence="2" type="ORF">ACFL27_04835</name>
</gene>
<dbReference type="PANTHER" id="PTHR22617:SF23">
    <property type="entry name" value="CHEMOTAXIS PROTEIN CHEW"/>
    <property type="match status" value="1"/>
</dbReference>
<protein>
    <submittedName>
        <fullName evidence="2">Chemotaxis protein CheW</fullName>
    </submittedName>
</protein>
<dbReference type="InterPro" id="IPR036061">
    <property type="entry name" value="CheW-like_dom_sf"/>
</dbReference>
<feature type="domain" description="CheW-like" evidence="1">
    <location>
        <begin position="41"/>
        <end position="178"/>
    </location>
</feature>
<dbReference type="PANTHER" id="PTHR22617">
    <property type="entry name" value="CHEMOTAXIS SENSOR HISTIDINE KINASE-RELATED"/>
    <property type="match status" value="1"/>
</dbReference>
<accession>A0ABV6YTK4</accession>
<keyword evidence="3" id="KW-1185">Reference proteome</keyword>
<dbReference type="SUPFAM" id="SSF50341">
    <property type="entry name" value="CheW-like"/>
    <property type="match status" value="1"/>
</dbReference>
<dbReference type="InterPro" id="IPR039315">
    <property type="entry name" value="CheW"/>
</dbReference>
<evidence type="ECO:0000313" key="2">
    <source>
        <dbReference type="EMBL" id="MFC1849518.1"/>
    </source>
</evidence>
<evidence type="ECO:0000259" key="1">
    <source>
        <dbReference type="PROSITE" id="PS50851"/>
    </source>
</evidence>
<dbReference type="Proteomes" id="UP001594351">
    <property type="component" value="Unassembled WGS sequence"/>
</dbReference>
<proteinExistence type="predicted"/>
<dbReference type="SMART" id="SM00260">
    <property type="entry name" value="CheW"/>
    <property type="match status" value="1"/>
</dbReference>
<dbReference type="Pfam" id="PF01584">
    <property type="entry name" value="CheW"/>
    <property type="match status" value="1"/>
</dbReference>
<dbReference type="Gene3D" id="2.40.50.180">
    <property type="entry name" value="CheA-289, Domain 4"/>
    <property type="match status" value="1"/>
</dbReference>
<dbReference type="EMBL" id="JBHPBY010000043">
    <property type="protein sequence ID" value="MFC1849518.1"/>
    <property type="molecule type" value="Genomic_DNA"/>
</dbReference>